<feature type="region of interest" description="Disordered" evidence="5">
    <location>
        <begin position="179"/>
        <end position="212"/>
    </location>
</feature>
<feature type="compositionally biased region" description="Polar residues" evidence="5">
    <location>
        <begin position="199"/>
        <end position="212"/>
    </location>
</feature>
<dbReference type="SUPFAM" id="SSF53649">
    <property type="entry name" value="Alkaline phosphatase-like"/>
    <property type="match status" value="1"/>
</dbReference>
<feature type="domain" description="Sulfatase N-terminal" evidence="6">
    <location>
        <begin position="33"/>
        <end position="181"/>
    </location>
</feature>
<evidence type="ECO:0000256" key="3">
    <source>
        <dbReference type="ARBA" id="ARBA00022801"/>
    </source>
</evidence>
<proteinExistence type="inferred from homology"/>
<dbReference type="PANTHER" id="PTHR42693:SF43">
    <property type="entry name" value="BLL2667 PROTEIN"/>
    <property type="match status" value="1"/>
</dbReference>
<dbReference type="Gene3D" id="3.40.720.10">
    <property type="entry name" value="Alkaline Phosphatase, subunit A"/>
    <property type="match status" value="1"/>
</dbReference>
<keyword evidence="8" id="KW-1185">Reference proteome</keyword>
<evidence type="ECO:0000256" key="1">
    <source>
        <dbReference type="ARBA" id="ARBA00008779"/>
    </source>
</evidence>
<comment type="similarity">
    <text evidence="1">Belongs to the sulfatase family.</text>
</comment>
<gene>
    <name evidence="7" type="ORF">SGA01_74150</name>
</gene>
<dbReference type="GO" id="GO:0016787">
    <property type="term" value="F:hydrolase activity"/>
    <property type="evidence" value="ECO:0007669"/>
    <property type="project" value="UniProtKB-KW"/>
</dbReference>
<evidence type="ECO:0000256" key="2">
    <source>
        <dbReference type="ARBA" id="ARBA00022723"/>
    </source>
</evidence>
<evidence type="ECO:0000313" key="8">
    <source>
        <dbReference type="Proteomes" id="UP000315226"/>
    </source>
</evidence>
<dbReference type="InterPro" id="IPR000917">
    <property type="entry name" value="Sulfatase_N"/>
</dbReference>
<organism evidence="7 8">
    <name type="scientific">Streptomyces gardneri</name>
    <dbReference type="NCBI Taxonomy" id="66892"/>
    <lineage>
        <taxon>Bacteria</taxon>
        <taxon>Bacillati</taxon>
        <taxon>Actinomycetota</taxon>
        <taxon>Actinomycetes</taxon>
        <taxon>Kitasatosporales</taxon>
        <taxon>Streptomycetaceae</taxon>
        <taxon>Streptomyces</taxon>
    </lineage>
</organism>
<reference evidence="7 8" key="1">
    <citation type="submission" date="2019-06" db="EMBL/GenBank/DDBJ databases">
        <title>Whole genome shotgun sequence of Streptomyces gardneri NBRC 12865.</title>
        <authorList>
            <person name="Hosoyama A."/>
            <person name="Uohara A."/>
            <person name="Ohji S."/>
            <person name="Ichikawa N."/>
        </authorList>
    </citation>
    <scope>NUCLEOTIDE SEQUENCE [LARGE SCALE GENOMIC DNA]</scope>
    <source>
        <strain evidence="7 8">NBRC 12865</strain>
    </source>
</reference>
<comment type="caution">
    <text evidence="7">The sequence shown here is derived from an EMBL/GenBank/DDBJ whole genome shotgun (WGS) entry which is preliminary data.</text>
</comment>
<dbReference type="InterPro" id="IPR050738">
    <property type="entry name" value="Sulfatase"/>
</dbReference>
<dbReference type="GO" id="GO:0046872">
    <property type="term" value="F:metal ion binding"/>
    <property type="evidence" value="ECO:0007669"/>
    <property type="project" value="UniProtKB-KW"/>
</dbReference>
<evidence type="ECO:0000313" key="7">
    <source>
        <dbReference type="EMBL" id="GEB61810.1"/>
    </source>
</evidence>
<dbReference type="EMBL" id="BJMN01000067">
    <property type="protein sequence ID" value="GEB61810.1"/>
    <property type="molecule type" value="Genomic_DNA"/>
</dbReference>
<keyword evidence="2" id="KW-0479">Metal-binding</keyword>
<evidence type="ECO:0000256" key="4">
    <source>
        <dbReference type="ARBA" id="ARBA00022837"/>
    </source>
</evidence>
<protein>
    <recommendedName>
        <fullName evidence="6">Sulfatase N-terminal domain-containing protein</fullName>
    </recommendedName>
</protein>
<accession>A0A4Y3S0V9</accession>
<keyword evidence="4" id="KW-0106">Calcium</keyword>
<dbReference type="InterPro" id="IPR024607">
    <property type="entry name" value="Sulfatase_CS"/>
</dbReference>
<dbReference type="InterPro" id="IPR017850">
    <property type="entry name" value="Alkaline_phosphatase_core_sf"/>
</dbReference>
<dbReference type="PANTHER" id="PTHR42693">
    <property type="entry name" value="ARYLSULFATASE FAMILY MEMBER"/>
    <property type="match status" value="1"/>
</dbReference>
<dbReference type="Proteomes" id="UP000315226">
    <property type="component" value="Unassembled WGS sequence"/>
</dbReference>
<dbReference type="Pfam" id="PF00884">
    <property type="entry name" value="Sulfatase"/>
    <property type="match status" value="1"/>
</dbReference>
<sequence length="212" mass="22984">MAQPFRGVVNLDIRDSVPDWGPYEQPKAPADSPNVLYIVLDDVGFGAMSCYGGPIETPNIDRIAASGLRYGQWHTTALCSPTRSCLLTGRNHTTNGMACISECAVGFPGANGHIPPECATLAEILVEQGFSTALVGKWHLCAEDEMNLASTKRNWPIGRGFERFYGFLGLRPASGTRTWCTTTTRSSSRPRLRRATTSVSTSPTRPWSSSAT</sequence>
<dbReference type="PROSITE" id="PS00523">
    <property type="entry name" value="SULFATASE_1"/>
    <property type="match status" value="1"/>
</dbReference>
<dbReference type="AlphaFoldDB" id="A0A4Y3S0V9"/>
<keyword evidence="3" id="KW-0378">Hydrolase</keyword>
<evidence type="ECO:0000256" key="5">
    <source>
        <dbReference type="SAM" id="MobiDB-lite"/>
    </source>
</evidence>
<evidence type="ECO:0000259" key="6">
    <source>
        <dbReference type="Pfam" id="PF00884"/>
    </source>
</evidence>
<name>A0A4Y3S0V9_9ACTN</name>